<dbReference type="AlphaFoldDB" id="A0AAW8JIQ9"/>
<comment type="caution">
    <text evidence="2">The sequence shown here is derived from an EMBL/GenBank/DDBJ whole genome shotgun (WGS) entry which is preliminary data.</text>
</comment>
<accession>A0AAW8JIQ9</accession>
<proteinExistence type="predicted"/>
<name>A0AAW8JIQ9_9GAMM</name>
<protein>
    <submittedName>
        <fullName evidence="2">Cell envelope integrity protein CreD</fullName>
    </submittedName>
</protein>
<feature type="transmembrane region" description="Helical" evidence="1">
    <location>
        <begin position="319"/>
        <end position="337"/>
    </location>
</feature>
<evidence type="ECO:0000313" key="2">
    <source>
        <dbReference type="EMBL" id="MDQ9072143.1"/>
    </source>
</evidence>
<evidence type="ECO:0000256" key="1">
    <source>
        <dbReference type="SAM" id="Phobius"/>
    </source>
</evidence>
<dbReference type="NCBIfam" id="NF008712">
    <property type="entry name" value="PRK11715.1-1"/>
    <property type="match status" value="1"/>
</dbReference>
<feature type="transmembrane region" description="Helical" evidence="1">
    <location>
        <begin position="374"/>
        <end position="395"/>
    </location>
</feature>
<sequence length="466" mass="53472">MRLPLFNIKIYAIIILIFVFYIGLFFISNLVSERQHYQQNFLQDISQSQISEQSIVSPYIRIPYELKKICTNEKKENYDCIETQWTYIGAKNTDWRGQFNVSNNTYKRSIYRATSYDADFNAIGEFAKENLSVQNYLWNKAEIVFPIRDARGLKSKPTMQIGTTTYQFDFTKQNKEKNGFDFMSISAEQHPELITAIQNGFKFNAQLNLSGLSKFTLIPTSDAFVYQSQGNWADIKYDGQILPFQKQSKEQQFSAKWNNIALGQSNLETFTSCKDTQCFKNFSQGLLSTDSEYAEKNQKIGATTEFIESADIYTQTDRAIKYGIVIIIISFISFFLFEVLKGLRIHPIQYSLVAIAQGLFFVLLLSISEYYAFTWAYLIAAIACISLISSYLYFVMQGLKPAVLFSLILSALYAMVYLLLGSSGKTFLIGSIISFLLLAVVMYITRSIDWYELSNKQEGSQMKVEN</sequence>
<keyword evidence="1" id="KW-0812">Transmembrane</keyword>
<dbReference type="Pfam" id="PF06123">
    <property type="entry name" value="CreD"/>
    <property type="match status" value="1"/>
</dbReference>
<dbReference type="Proteomes" id="UP001243195">
    <property type="component" value="Unassembled WGS sequence"/>
</dbReference>
<feature type="transmembrane region" description="Helical" evidence="1">
    <location>
        <begin position="349"/>
        <end position="368"/>
    </location>
</feature>
<feature type="transmembrane region" description="Helical" evidence="1">
    <location>
        <begin position="426"/>
        <end position="445"/>
    </location>
</feature>
<feature type="transmembrane region" description="Helical" evidence="1">
    <location>
        <begin position="12"/>
        <end position="31"/>
    </location>
</feature>
<feature type="transmembrane region" description="Helical" evidence="1">
    <location>
        <begin position="402"/>
        <end position="420"/>
    </location>
</feature>
<reference evidence="2" key="1">
    <citation type="submission" date="2023-08" db="EMBL/GenBank/DDBJ databases">
        <title>Emergence of clinically-relevant ST2 carbapenem-resistant Acinetobacter baumannii strains in hospital sewages in Zhejiang, East of China.</title>
        <authorList>
            <person name="Kaichao C."/>
            <person name="Zhang R."/>
        </authorList>
    </citation>
    <scope>NUCLEOTIDE SEQUENCE</scope>
    <source>
        <strain evidence="2">M-SY-60</strain>
    </source>
</reference>
<dbReference type="PANTHER" id="PTHR30092:SF0">
    <property type="entry name" value="INNER MEMBRANE PROTEIN CRED"/>
    <property type="match status" value="1"/>
</dbReference>
<dbReference type="PANTHER" id="PTHR30092">
    <property type="entry name" value="INNER MEMBRANE PROTEIN CRED"/>
    <property type="match status" value="1"/>
</dbReference>
<dbReference type="InterPro" id="IPR010364">
    <property type="entry name" value="Uncharacterised_IM_CreD"/>
</dbReference>
<organism evidence="2 3">
    <name type="scientific">Acinetobacter gerneri</name>
    <dbReference type="NCBI Taxonomy" id="202952"/>
    <lineage>
        <taxon>Bacteria</taxon>
        <taxon>Pseudomonadati</taxon>
        <taxon>Pseudomonadota</taxon>
        <taxon>Gammaproteobacteria</taxon>
        <taxon>Moraxellales</taxon>
        <taxon>Moraxellaceae</taxon>
        <taxon>Acinetobacter</taxon>
    </lineage>
</organism>
<dbReference type="PIRSF" id="PIRSF004548">
    <property type="entry name" value="CreD"/>
    <property type="match status" value="1"/>
</dbReference>
<dbReference type="RefSeq" id="WP_308956587.1">
    <property type="nucleotide sequence ID" value="NZ_JAVICY010000018.1"/>
</dbReference>
<keyword evidence="1" id="KW-0472">Membrane</keyword>
<evidence type="ECO:0000313" key="3">
    <source>
        <dbReference type="Proteomes" id="UP001243195"/>
    </source>
</evidence>
<dbReference type="GO" id="GO:0005886">
    <property type="term" value="C:plasma membrane"/>
    <property type="evidence" value="ECO:0007669"/>
    <property type="project" value="TreeGrafter"/>
</dbReference>
<gene>
    <name evidence="2" type="primary">creD</name>
    <name evidence="2" type="ORF">RFH51_11800</name>
</gene>
<keyword evidence="1" id="KW-1133">Transmembrane helix</keyword>
<dbReference type="EMBL" id="JAVIDA010000015">
    <property type="protein sequence ID" value="MDQ9072143.1"/>
    <property type="molecule type" value="Genomic_DNA"/>
</dbReference>